<evidence type="ECO:0000313" key="13">
    <source>
        <dbReference type="Proteomes" id="UP000094565"/>
    </source>
</evidence>
<sequence>MKIAQLFLRNHLDFVLISGTGVVLFMLIALVGDISILDSNHRQTQKVLKDSMKALDKEQKEQQQIIHGSPHTPLSYRTCAYFSYWSVYEPRNFTPSDLPISQLTNVFYAFFDIDCETGKVVVIDKWSSLEMPLKFSPCSDDIKTLYADGTAEAKKLKQFHFSKKTIGALKQLYQMKLIKPSLQTSMSIGGWGRTDGFKALMKDESKVEQFVSSCVCAMQEFGFDGVDLDWEYPSNDEEGQFLLHLVSSLKRKLSQVEAHYELPPDTFLITLATPASLYTLQHYPLSRLDLFMSFWNVMTYDFAGSWSPQTEYHSNLYSPKGEMLSVKDAMAYYVRHAIPPNKLIMGLPNYGRGFGNTDGYNKKFKGVGKGTSDEEGIYNYNMLPQNLKDNEKFDPEAVAAYSYEPVSRTFVSYDTPRVVREKAKFVKNNGYGGAMWWEACGDFYFDNPEQSLLLNFVDELGGSQTLFKTPSSQHQDNKTKSAFYKKSNTLKGLI</sequence>
<evidence type="ECO:0000259" key="11">
    <source>
        <dbReference type="PROSITE" id="PS51910"/>
    </source>
</evidence>
<evidence type="ECO:0000256" key="4">
    <source>
        <dbReference type="ARBA" id="ARBA00023024"/>
    </source>
</evidence>
<accession>A0A1B2J5H2</accession>
<evidence type="ECO:0000313" key="12">
    <source>
        <dbReference type="EMBL" id="ANZ73222.1"/>
    </source>
</evidence>
<keyword evidence="3 8" id="KW-0378">Hydrolase</keyword>
<dbReference type="GO" id="GO:0006032">
    <property type="term" value="P:chitin catabolic process"/>
    <property type="evidence" value="ECO:0007669"/>
    <property type="project" value="UniProtKB-KW"/>
</dbReference>
<evidence type="ECO:0000256" key="6">
    <source>
        <dbReference type="ARBA" id="ARBA00023295"/>
    </source>
</evidence>
<dbReference type="SUPFAM" id="SSF54556">
    <property type="entry name" value="Chitinase insertion domain"/>
    <property type="match status" value="1"/>
</dbReference>
<feature type="transmembrane region" description="Helical" evidence="10">
    <location>
        <begin position="12"/>
        <end position="32"/>
    </location>
</feature>
<keyword evidence="5" id="KW-0119">Carbohydrate metabolism</keyword>
<protein>
    <recommendedName>
        <fullName evidence="2">chitinase</fullName>
        <ecNumber evidence="2">3.2.1.14</ecNumber>
    </recommendedName>
</protein>
<evidence type="ECO:0000256" key="7">
    <source>
        <dbReference type="ARBA" id="ARBA00023326"/>
    </source>
</evidence>
<dbReference type="GO" id="GO:0005576">
    <property type="term" value="C:extracellular region"/>
    <property type="evidence" value="ECO:0007669"/>
    <property type="project" value="TreeGrafter"/>
</dbReference>
<gene>
    <name evidence="12" type="primary">CTS2</name>
    <name evidence="12" type="ORF">ATY40_BA7500099</name>
</gene>
<dbReference type="SMART" id="SM00636">
    <property type="entry name" value="Glyco_18"/>
    <property type="match status" value="1"/>
</dbReference>
<evidence type="ECO:0000256" key="2">
    <source>
        <dbReference type="ARBA" id="ARBA00012729"/>
    </source>
</evidence>
<dbReference type="PROSITE" id="PS01095">
    <property type="entry name" value="GH18_1"/>
    <property type="match status" value="1"/>
</dbReference>
<keyword evidence="10" id="KW-1133">Transmembrane helix</keyword>
<dbReference type="InterPro" id="IPR017853">
    <property type="entry name" value="GH"/>
</dbReference>
<evidence type="ECO:0000256" key="3">
    <source>
        <dbReference type="ARBA" id="ARBA00022801"/>
    </source>
</evidence>
<organism evidence="12 13">
    <name type="scientific">Komagataella pastoris</name>
    <name type="common">Yeast</name>
    <name type="synonym">Pichia pastoris</name>
    <dbReference type="NCBI Taxonomy" id="4922"/>
    <lineage>
        <taxon>Eukaryota</taxon>
        <taxon>Fungi</taxon>
        <taxon>Dikarya</taxon>
        <taxon>Ascomycota</taxon>
        <taxon>Saccharomycotina</taxon>
        <taxon>Pichiomycetes</taxon>
        <taxon>Pichiales</taxon>
        <taxon>Pichiaceae</taxon>
        <taxon>Komagataella</taxon>
    </lineage>
</organism>
<name>A0A1B2J5H2_PICPA</name>
<dbReference type="InterPro" id="IPR029070">
    <property type="entry name" value="Chitinase_insertion_sf"/>
</dbReference>
<dbReference type="GO" id="GO:0008061">
    <property type="term" value="F:chitin binding"/>
    <property type="evidence" value="ECO:0007669"/>
    <property type="project" value="InterPro"/>
</dbReference>
<comment type="similarity">
    <text evidence="9">Belongs to the glycosyl hydrolase 18 family.</text>
</comment>
<evidence type="ECO:0000256" key="8">
    <source>
        <dbReference type="RuleBase" id="RU000489"/>
    </source>
</evidence>
<dbReference type="Gene3D" id="3.20.20.80">
    <property type="entry name" value="Glycosidases"/>
    <property type="match status" value="1"/>
</dbReference>
<dbReference type="EMBL" id="CP014584">
    <property type="protein sequence ID" value="ANZ73222.1"/>
    <property type="molecule type" value="Genomic_DNA"/>
</dbReference>
<evidence type="ECO:0000256" key="10">
    <source>
        <dbReference type="SAM" id="Phobius"/>
    </source>
</evidence>
<dbReference type="AlphaFoldDB" id="A0A1B2J5H2"/>
<feature type="domain" description="GH18" evidence="11">
    <location>
        <begin position="76"/>
        <end position="463"/>
    </location>
</feature>
<dbReference type="PROSITE" id="PS51910">
    <property type="entry name" value="GH18_2"/>
    <property type="match status" value="1"/>
</dbReference>
<dbReference type="InterPro" id="IPR001579">
    <property type="entry name" value="Glyco_hydro_18_chit_AS"/>
</dbReference>
<dbReference type="InterPro" id="IPR050314">
    <property type="entry name" value="Glycosyl_Hydrlase_18"/>
</dbReference>
<dbReference type="PANTHER" id="PTHR11177:SF317">
    <property type="entry name" value="CHITINASE 12-RELATED"/>
    <property type="match status" value="1"/>
</dbReference>
<dbReference type="Proteomes" id="UP000094565">
    <property type="component" value="Chromosome 1"/>
</dbReference>
<dbReference type="SUPFAM" id="SSF51445">
    <property type="entry name" value="(Trans)glycosidases"/>
    <property type="match status" value="1"/>
</dbReference>
<dbReference type="PANTHER" id="PTHR11177">
    <property type="entry name" value="CHITINASE"/>
    <property type="match status" value="1"/>
</dbReference>
<dbReference type="OrthoDB" id="76388at2759"/>
<keyword evidence="4" id="KW-0146">Chitin degradation</keyword>
<comment type="catalytic activity">
    <reaction evidence="1">
        <text>Random endo-hydrolysis of N-acetyl-beta-D-glucosaminide (1-&gt;4)-beta-linkages in chitin and chitodextrins.</text>
        <dbReference type="EC" id="3.2.1.14"/>
    </reaction>
</comment>
<reference evidence="12 13" key="1">
    <citation type="submission" date="2016-02" db="EMBL/GenBank/DDBJ databases">
        <title>Comparative genomic and transcriptomic foundation for Pichia pastoris.</title>
        <authorList>
            <person name="Love K.R."/>
            <person name="Shah K.A."/>
            <person name="Whittaker C.A."/>
            <person name="Wu J."/>
            <person name="Bartlett M.C."/>
            <person name="Ma D."/>
            <person name="Leeson R.L."/>
            <person name="Priest M."/>
            <person name="Young S.K."/>
            <person name="Love J.C."/>
        </authorList>
    </citation>
    <scope>NUCLEOTIDE SEQUENCE [LARGE SCALE GENOMIC DNA]</scope>
    <source>
        <strain evidence="12 13">ATCC 28485</strain>
    </source>
</reference>
<keyword evidence="10" id="KW-0812">Transmembrane</keyword>
<keyword evidence="13" id="KW-1185">Reference proteome</keyword>
<dbReference type="InterPro" id="IPR011583">
    <property type="entry name" value="Chitinase_II/V-like_cat"/>
</dbReference>
<dbReference type="CDD" id="cd06548">
    <property type="entry name" value="GH18_chitinase"/>
    <property type="match status" value="1"/>
</dbReference>
<proteinExistence type="inferred from homology"/>
<keyword evidence="6 8" id="KW-0326">Glycosidase</keyword>
<evidence type="ECO:0000256" key="9">
    <source>
        <dbReference type="RuleBase" id="RU004453"/>
    </source>
</evidence>
<dbReference type="Gene3D" id="3.10.50.10">
    <property type="match status" value="1"/>
</dbReference>
<dbReference type="Pfam" id="PF00704">
    <property type="entry name" value="Glyco_hydro_18"/>
    <property type="match status" value="1"/>
</dbReference>
<keyword evidence="10" id="KW-0472">Membrane</keyword>
<dbReference type="EC" id="3.2.1.14" evidence="2"/>
<dbReference type="GO" id="GO:0008843">
    <property type="term" value="F:endochitinase activity"/>
    <property type="evidence" value="ECO:0007669"/>
    <property type="project" value="UniProtKB-EC"/>
</dbReference>
<dbReference type="InterPro" id="IPR001223">
    <property type="entry name" value="Glyco_hydro18_cat"/>
</dbReference>
<dbReference type="GO" id="GO:0000272">
    <property type="term" value="P:polysaccharide catabolic process"/>
    <property type="evidence" value="ECO:0007669"/>
    <property type="project" value="UniProtKB-KW"/>
</dbReference>
<evidence type="ECO:0000256" key="1">
    <source>
        <dbReference type="ARBA" id="ARBA00000822"/>
    </source>
</evidence>
<evidence type="ECO:0000256" key="5">
    <source>
        <dbReference type="ARBA" id="ARBA00023277"/>
    </source>
</evidence>
<keyword evidence="7" id="KW-0624">Polysaccharide degradation</keyword>